<gene>
    <name evidence="4" type="ORF">BU23DRAFT_602379</name>
</gene>
<dbReference type="Pfam" id="PF07859">
    <property type="entry name" value="Abhydrolase_3"/>
    <property type="match status" value="1"/>
</dbReference>
<sequence>MSGSQNFVPSDTSDKTLKPSGNDEVNAARKNLIAAINFRDEPPFTDLVHLFNTDGSPDEDKMYRYYHNGCKTHRSQYSKQPPENLWCSEVLIAVRNDLSDVAVKEELPLFIDFHGGGFTTGDIRHGAWRQKHKIELIAETNMICVCPNYPVLPWFDGKQINAAIREFWNYIFSDDFKNDLKSLHPQLKPQLKDIIVSGDSAGAWLAMHSFLEPGLGRDPVTNKEAPLDISVVYMQYPMLCHYKREVPPEGLQYLGQEPKLSQAEITDKANDLKARWKEWHQALAAANMTPYQVAIPRPWAPIGVSASFLASCSGDSWKELFQNGDSSLKDIVERLEAEQGTAIELRARVPRFYIYHGAADVNVNIEDTKRALYLIRKRYLAKGVAASEVDEHIHFAEELLQDKGHGFDHNISVKTEEGRFIKDVHDMIKKNL</sequence>
<keyword evidence="5" id="KW-1185">Reference proteome</keyword>
<dbReference type="InterPro" id="IPR050466">
    <property type="entry name" value="Carboxylest/Gibb_receptor"/>
</dbReference>
<dbReference type="PANTHER" id="PTHR23024:SF24">
    <property type="entry name" value="ALPHA_BETA HYDROLASE FOLD-3 DOMAIN-CONTAINING PROTEIN"/>
    <property type="match status" value="1"/>
</dbReference>
<dbReference type="SUPFAM" id="SSF53474">
    <property type="entry name" value="alpha/beta-Hydrolases"/>
    <property type="match status" value="1"/>
</dbReference>
<evidence type="ECO:0000313" key="4">
    <source>
        <dbReference type="EMBL" id="KAF1968217.1"/>
    </source>
</evidence>
<dbReference type="OrthoDB" id="19653at2759"/>
<evidence type="ECO:0000256" key="1">
    <source>
        <dbReference type="PROSITE-ProRule" id="PRU10038"/>
    </source>
</evidence>
<dbReference type="InterPro" id="IPR033140">
    <property type="entry name" value="Lipase_GDXG_put_SER_AS"/>
</dbReference>
<reference evidence="4" key="1">
    <citation type="journal article" date="2020" name="Stud. Mycol.">
        <title>101 Dothideomycetes genomes: a test case for predicting lifestyles and emergence of pathogens.</title>
        <authorList>
            <person name="Haridas S."/>
            <person name="Albert R."/>
            <person name="Binder M."/>
            <person name="Bloem J."/>
            <person name="Labutti K."/>
            <person name="Salamov A."/>
            <person name="Andreopoulos B."/>
            <person name="Baker S."/>
            <person name="Barry K."/>
            <person name="Bills G."/>
            <person name="Bluhm B."/>
            <person name="Cannon C."/>
            <person name="Castanera R."/>
            <person name="Culley D."/>
            <person name="Daum C."/>
            <person name="Ezra D."/>
            <person name="Gonzalez J."/>
            <person name="Henrissat B."/>
            <person name="Kuo A."/>
            <person name="Liang C."/>
            <person name="Lipzen A."/>
            <person name="Lutzoni F."/>
            <person name="Magnuson J."/>
            <person name="Mondo S."/>
            <person name="Nolan M."/>
            <person name="Ohm R."/>
            <person name="Pangilinan J."/>
            <person name="Park H.-J."/>
            <person name="Ramirez L."/>
            <person name="Alfaro M."/>
            <person name="Sun H."/>
            <person name="Tritt A."/>
            <person name="Yoshinaga Y."/>
            <person name="Zwiers L.-H."/>
            <person name="Turgeon B."/>
            <person name="Goodwin S."/>
            <person name="Spatafora J."/>
            <person name="Crous P."/>
            <person name="Grigoriev I."/>
        </authorList>
    </citation>
    <scope>NUCLEOTIDE SEQUENCE</scope>
    <source>
        <strain evidence="4">CBS 107.79</strain>
    </source>
</reference>
<feature type="domain" description="Alpha/beta hydrolase fold-3" evidence="3">
    <location>
        <begin position="111"/>
        <end position="241"/>
    </location>
</feature>
<organism evidence="4 5">
    <name type="scientific">Bimuria novae-zelandiae CBS 107.79</name>
    <dbReference type="NCBI Taxonomy" id="1447943"/>
    <lineage>
        <taxon>Eukaryota</taxon>
        <taxon>Fungi</taxon>
        <taxon>Dikarya</taxon>
        <taxon>Ascomycota</taxon>
        <taxon>Pezizomycotina</taxon>
        <taxon>Dothideomycetes</taxon>
        <taxon>Pleosporomycetidae</taxon>
        <taxon>Pleosporales</taxon>
        <taxon>Massarineae</taxon>
        <taxon>Didymosphaeriaceae</taxon>
        <taxon>Bimuria</taxon>
    </lineage>
</organism>
<dbReference type="Proteomes" id="UP000800036">
    <property type="component" value="Unassembled WGS sequence"/>
</dbReference>
<dbReference type="GO" id="GO:0016787">
    <property type="term" value="F:hydrolase activity"/>
    <property type="evidence" value="ECO:0007669"/>
    <property type="project" value="InterPro"/>
</dbReference>
<dbReference type="PANTHER" id="PTHR23024">
    <property type="entry name" value="ARYLACETAMIDE DEACETYLASE"/>
    <property type="match status" value="1"/>
</dbReference>
<evidence type="ECO:0000259" key="3">
    <source>
        <dbReference type="Pfam" id="PF07859"/>
    </source>
</evidence>
<dbReference type="AlphaFoldDB" id="A0A6A5V4G1"/>
<dbReference type="InterPro" id="IPR013094">
    <property type="entry name" value="AB_hydrolase_3"/>
</dbReference>
<proteinExistence type="predicted"/>
<protein>
    <recommendedName>
        <fullName evidence="3">Alpha/beta hydrolase fold-3 domain-containing protein</fullName>
    </recommendedName>
</protein>
<feature type="active site" evidence="1">
    <location>
        <position position="200"/>
    </location>
</feature>
<feature type="region of interest" description="Disordered" evidence="2">
    <location>
        <begin position="1"/>
        <end position="23"/>
    </location>
</feature>
<dbReference type="EMBL" id="ML976723">
    <property type="protein sequence ID" value="KAF1968217.1"/>
    <property type="molecule type" value="Genomic_DNA"/>
</dbReference>
<dbReference type="PROSITE" id="PS01174">
    <property type="entry name" value="LIPASE_GDXG_SER"/>
    <property type="match status" value="1"/>
</dbReference>
<dbReference type="Gene3D" id="3.40.50.1820">
    <property type="entry name" value="alpha/beta hydrolase"/>
    <property type="match status" value="1"/>
</dbReference>
<evidence type="ECO:0000313" key="5">
    <source>
        <dbReference type="Proteomes" id="UP000800036"/>
    </source>
</evidence>
<accession>A0A6A5V4G1</accession>
<feature type="compositionally biased region" description="Polar residues" evidence="2">
    <location>
        <begin position="1"/>
        <end position="11"/>
    </location>
</feature>
<name>A0A6A5V4G1_9PLEO</name>
<dbReference type="InterPro" id="IPR029058">
    <property type="entry name" value="AB_hydrolase_fold"/>
</dbReference>
<evidence type="ECO:0000256" key="2">
    <source>
        <dbReference type="SAM" id="MobiDB-lite"/>
    </source>
</evidence>